<evidence type="ECO:0008006" key="5">
    <source>
        <dbReference type="Google" id="ProtNLM"/>
    </source>
</evidence>
<evidence type="ECO:0000256" key="1">
    <source>
        <dbReference type="SAM" id="MobiDB-lite"/>
    </source>
</evidence>
<evidence type="ECO:0000313" key="4">
    <source>
        <dbReference type="Proteomes" id="UP001059844"/>
    </source>
</evidence>
<organism evidence="3 4">
    <name type="scientific">Flavobacterium cerinum</name>
    <dbReference type="NCBI Taxonomy" id="2502784"/>
    <lineage>
        <taxon>Bacteria</taxon>
        <taxon>Pseudomonadati</taxon>
        <taxon>Bacteroidota</taxon>
        <taxon>Flavobacteriia</taxon>
        <taxon>Flavobacteriales</taxon>
        <taxon>Flavobacteriaceae</taxon>
        <taxon>Flavobacterium</taxon>
    </lineage>
</organism>
<sequence length="144" mass="16655">MKRLVLAVCLLATMAGFAQEQGSRGGRERLAPEQQVQLQVKKMTLDLDLTAKQQKEVEKLLLDQSKKREEARAAQGDVRKNYKDMTSDERFALQNKRMDDKIAFKGEMKKILNSGQMEKWEKQGQMRQEKITKRGRNLKNNATE</sequence>
<feature type="signal peptide" evidence="2">
    <location>
        <begin position="1"/>
        <end position="18"/>
    </location>
</feature>
<dbReference type="RefSeq" id="WP_256551358.1">
    <property type="nucleotide sequence ID" value="NZ_CP101751.1"/>
</dbReference>
<evidence type="ECO:0000256" key="2">
    <source>
        <dbReference type="SAM" id="SignalP"/>
    </source>
</evidence>
<accession>A0ABY5IS99</accession>
<protein>
    <recommendedName>
        <fullName evidence="5">DUF4890 domain-containing protein</fullName>
    </recommendedName>
</protein>
<gene>
    <name evidence="3" type="ORF">NOX80_00305</name>
</gene>
<evidence type="ECO:0000313" key="3">
    <source>
        <dbReference type="EMBL" id="UUC45670.1"/>
    </source>
</evidence>
<proteinExistence type="predicted"/>
<feature type="region of interest" description="Disordered" evidence="1">
    <location>
        <begin position="115"/>
        <end position="144"/>
    </location>
</feature>
<dbReference type="Proteomes" id="UP001059844">
    <property type="component" value="Chromosome"/>
</dbReference>
<keyword evidence="4" id="KW-1185">Reference proteome</keyword>
<feature type="chain" id="PRO_5045818308" description="DUF4890 domain-containing protein" evidence="2">
    <location>
        <begin position="19"/>
        <end position="144"/>
    </location>
</feature>
<reference evidence="3" key="1">
    <citation type="submission" date="2022-07" db="EMBL/GenBank/DDBJ databases">
        <title>Isolation, identification, and degradation of a PFOSA degrading strain from sewage treatment plant.</title>
        <authorList>
            <person name="Zhang L."/>
            <person name="Huo Y."/>
        </authorList>
    </citation>
    <scope>NUCLEOTIDE SEQUENCE</scope>
    <source>
        <strain evidence="3">C1</strain>
    </source>
</reference>
<dbReference type="EMBL" id="CP101751">
    <property type="protein sequence ID" value="UUC45670.1"/>
    <property type="molecule type" value="Genomic_DNA"/>
</dbReference>
<keyword evidence="2" id="KW-0732">Signal</keyword>
<name>A0ABY5IS99_9FLAO</name>
<feature type="compositionally biased region" description="Basic and acidic residues" evidence="1">
    <location>
        <begin position="118"/>
        <end position="132"/>
    </location>
</feature>